<dbReference type="Pfam" id="PF00672">
    <property type="entry name" value="HAMP"/>
    <property type="match status" value="1"/>
</dbReference>
<feature type="domain" description="HAMP" evidence="5">
    <location>
        <begin position="303"/>
        <end position="355"/>
    </location>
</feature>
<dbReference type="CDD" id="cd06225">
    <property type="entry name" value="HAMP"/>
    <property type="match status" value="1"/>
</dbReference>
<evidence type="ECO:0000313" key="7">
    <source>
        <dbReference type="EMBL" id="MFB9885857.1"/>
    </source>
</evidence>
<comment type="catalytic activity">
    <reaction evidence="2">
        <text>2 GTP = 3',3'-c-di-GMP + 2 diphosphate</text>
        <dbReference type="Rhea" id="RHEA:24898"/>
        <dbReference type="ChEBI" id="CHEBI:33019"/>
        <dbReference type="ChEBI" id="CHEBI:37565"/>
        <dbReference type="ChEBI" id="CHEBI:58805"/>
        <dbReference type="EC" id="2.7.7.65"/>
    </reaction>
</comment>
<dbReference type="SMART" id="SM00304">
    <property type="entry name" value="HAMP"/>
    <property type="match status" value="1"/>
</dbReference>
<reference evidence="7 8" key="1">
    <citation type="submission" date="2024-09" db="EMBL/GenBank/DDBJ databases">
        <authorList>
            <person name="Sun Q."/>
            <person name="Mori K."/>
        </authorList>
    </citation>
    <scope>NUCLEOTIDE SEQUENCE [LARGE SCALE GENOMIC DNA]</scope>
    <source>
        <strain evidence="7 8">ATCC 51285</strain>
    </source>
</reference>
<gene>
    <name evidence="7" type="ORF">ACFFLH_05495</name>
</gene>
<dbReference type="InterPro" id="IPR050469">
    <property type="entry name" value="Diguanylate_Cyclase"/>
</dbReference>
<dbReference type="InterPro" id="IPR003660">
    <property type="entry name" value="HAMP_dom"/>
</dbReference>
<keyword evidence="4" id="KW-1133">Transmembrane helix</keyword>
<dbReference type="InterPro" id="IPR000160">
    <property type="entry name" value="GGDEF_dom"/>
</dbReference>
<dbReference type="EC" id="2.7.7.65" evidence="1"/>
<sequence>MSLSWFGIREKLLVAFLGVVLIILLVASGLFYQKAYQLLETSIKEQLSMLHQNMSERLGARLEAAETVVGQIASRTQLRQLLATQDRQSEATLQRLRVILADAKQASSWIQGVALYDVNGQWVTGDRQSLFKPALTLEADSRRGQWLWSQQLDDYMLYFRPLYQQEQLIGYVGSAFDTDLITDSLRGIASRGGVEVIIVQEGDPNQTQFLASSNDLISETPSLKFNPFQLKTAGQLMVVDGNDYREVPVLGMVGRLAHYPLGLIVKADKAVTFQPLTELTQTLALLFLGALCLALLITFLLSTTLTKPIVDMTQVATLIASGDMERRIAMSSRDELGTLAAAMNRMADNLVTAQRQLQRRVNVQEQQMQEMGQKLLHANEELLRLSRRDGLTQLHNRISFDTQLAQEWNRAKREQTPVALIMMDVDYFKRYNDALGHPAGDEVLKHIATLLSCQAQRSGEVAARVGGEEFALLLPGVDLARARVTAERVRAQLAELGLPHPDSPANSHVTLSIGISARVPDMESTSDTLLKEADNALYEAKAQGRNRIFALLE</sequence>
<evidence type="ECO:0000259" key="6">
    <source>
        <dbReference type="PROSITE" id="PS50887"/>
    </source>
</evidence>
<dbReference type="NCBIfam" id="TIGR00254">
    <property type="entry name" value="GGDEF"/>
    <property type="match status" value="1"/>
</dbReference>
<evidence type="ECO:0000256" key="2">
    <source>
        <dbReference type="ARBA" id="ARBA00034247"/>
    </source>
</evidence>
<keyword evidence="7" id="KW-0548">Nucleotidyltransferase</keyword>
<evidence type="ECO:0000313" key="8">
    <source>
        <dbReference type="Proteomes" id="UP001589628"/>
    </source>
</evidence>
<feature type="transmembrane region" description="Helical" evidence="4">
    <location>
        <begin position="12"/>
        <end position="32"/>
    </location>
</feature>
<dbReference type="InterPro" id="IPR029787">
    <property type="entry name" value="Nucleotide_cyclase"/>
</dbReference>
<dbReference type="PROSITE" id="PS50887">
    <property type="entry name" value="GGDEF"/>
    <property type="match status" value="1"/>
</dbReference>
<evidence type="ECO:0000256" key="4">
    <source>
        <dbReference type="SAM" id="Phobius"/>
    </source>
</evidence>
<dbReference type="SUPFAM" id="SSF158472">
    <property type="entry name" value="HAMP domain-like"/>
    <property type="match status" value="1"/>
</dbReference>
<dbReference type="InterPro" id="IPR043128">
    <property type="entry name" value="Rev_trsase/Diguanyl_cyclase"/>
</dbReference>
<dbReference type="PROSITE" id="PS50885">
    <property type="entry name" value="HAMP"/>
    <property type="match status" value="1"/>
</dbReference>
<evidence type="ECO:0000256" key="3">
    <source>
        <dbReference type="SAM" id="Coils"/>
    </source>
</evidence>
<dbReference type="Proteomes" id="UP001589628">
    <property type="component" value="Unassembled WGS sequence"/>
</dbReference>
<dbReference type="Gene3D" id="3.30.70.270">
    <property type="match status" value="1"/>
</dbReference>
<organism evidence="7 8">
    <name type="scientific">Balneatrix alpica</name>
    <dbReference type="NCBI Taxonomy" id="75684"/>
    <lineage>
        <taxon>Bacteria</taxon>
        <taxon>Pseudomonadati</taxon>
        <taxon>Pseudomonadota</taxon>
        <taxon>Gammaproteobacteria</taxon>
        <taxon>Oceanospirillales</taxon>
        <taxon>Balneatrichaceae</taxon>
        <taxon>Balneatrix</taxon>
    </lineage>
</organism>
<dbReference type="RefSeq" id="WP_051527841.1">
    <property type="nucleotide sequence ID" value="NZ_JBHLZN010000001.1"/>
</dbReference>
<keyword evidence="7" id="KW-0808">Transferase</keyword>
<feature type="transmembrane region" description="Helical" evidence="4">
    <location>
        <begin position="283"/>
        <end position="302"/>
    </location>
</feature>
<keyword evidence="4" id="KW-0472">Membrane</keyword>
<dbReference type="CDD" id="cd01949">
    <property type="entry name" value="GGDEF"/>
    <property type="match status" value="1"/>
</dbReference>
<feature type="coiled-coil region" evidence="3">
    <location>
        <begin position="347"/>
        <end position="388"/>
    </location>
</feature>
<dbReference type="PANTHER" id="PTHR45138:SF9">
    <property type="entry name" value="DIGUANYLATE CYCLASE DGCM-RELATED"/>
    <property type="match status" value="1"/>
</dbReference>
<dbReference type="EMBL" id="JBHLZN010000001">
    <property type="protein sequence ID" value="MFB9885857.1"/>
    <property type="molecule type" value="Genomic_DNA"/>
</dbReference>
<dbReference type="PANTHER" id="PTHR45138">
    <property type="entry name" value="REGULATORY COMPONENTS OF SENSORY TRANSDUCTION SYSTEM"/>
    <property type="match status" value="1"/>
</dbReference>
<accession>A0ABV5Z9D0</accession>
<comment type="caution">
    <text evidence="7">The sequence shown here is derived from an EMBL/GenBank/DDBJ whole genome shotgun (WGS) entry which is preliminary data.</text>
</comment>
<protein>
    <recommendedName>
        <fullName evidence="1">diguanylate cyclase</fullName>
        <ecNumber evidence="1">2.7.7.65</ecNumber>
    </recommendedName>
</protein>
<proteinExistence type="predicted"/>
<dbReference type="SMART" id="SM00267">
    <property type="entry name" value="GGDEF"/>
    <property type="match status" value="1"/>
</dbReference>
<keyword evidence="3" id="KW-0175">Coiled coil</keyword>
<dbReference type="Pfam" id="PF00990">
    <property type="entry name" value="GGDEF"/>
    <property type="match status" value="1"/>
</dbReference>
<dbReference type="GO" id="GO:0052621">
    <property type="term" value="F:diguanylate cyclase activity"/>
    <property type="evidence" value="ECO:0007669"/>
    <property type="project" value="UniProtKB-EC"/>
</dbReference>
<dbReference type="Gene3D" id="6.10.340.10">
    <property type="match status" value="1"/>
</dbReference>
<keyword evidence="8" id="KW-1185">Reference proteome</keyword>
<feature type="domain" description="GGDEF" evidence="6">
    <location>
        <begin position="416"/>
        <end position="553"/>
    </location>
</feature>
<evidence type="ECO:0000259" key="5">
    <source>
        <dbReference type="PROSITE" id="PS50885"/>
    </source>
</evidence>
<dbReference type="SUPFAM" id="SSF55073">
    <property type="entry name" value="Nucleotide cyclase"/>
    <property type="match status" value="1"/>
</dbReference>
<keyword evidence="4" id="KW-0812">Transmembrane</keyword>
<name>A0ABV5Z9D0_9GAMM</name>
<evidence type="ECO:0000256" key="1">
    <source>
        <dbReference type="ARBA" id="ARBA00012528"/>
    </source>
</evidence>